<proteinExistence type="predicted"/>
<dbReference type="EMBL" id="UASO01000004">
    <property type="protein sequence ID" value="SQC23280.1"/>
    <property type="molecule type" value="Genomic_DNA"/>
</dbReference>
<evidence type="ECO:0000313" key="2">
    <source>
        <dbReference type="Proteomes" id="UP000250675"/>
    </source>
</evidence>
<sequence length="66" mass="7453">MRTRHLMALFTGVLILAIILPISLSIWQAARQAKMQFYRELDDYSKPYRRSDAAGCRPGPGSVTRG</sequence>
<gene>
    <name evidence="1" type="ORF">NCTC9645_03414</name>
</gene>
<name>A0A2X3FK48_KLEPN</name>
<organism evidence="1 2">
    <name type="scientific">Klebsiella pneumoniae</name>
    <dbReference type="NCBI Taxonomy" id="573"/>
    <lineage>
        <taxon>Bacteria</taxon>
        <taxon>Pseudomonadati</taxon>
        <taxon>Pseudomonadota</taxon>
        <taxon>Gammaproteobacteria</taxon>
        <taxon>Enterobacterales</taxon>
        <taxon>Enterobacteriaceae</taxon>
        <taxon>Klebsiella/Raoultella group</taxon>
        <taxon>Klebsiella</taxon>
        <taxon>Klebsiella pneumoniae complex</taxon>
    </lineage>
</organism>
<dbReference type="Proteomes" id="UP000250675">
    <property type="component" value="Unassembled WGS sequence"/>
</dbReference>
<reference evidence="1 2" key="1">
    <citation type="submission" date="2018-06" db="EMBL/GenBank/DDBJ databases">
        <authorList>
            <consortium name="Pathogen Informatics"/>
            <person name="Doyle S."/>
        </authorList>
    </citation>
    <scope>NUCLEOTIDE SEQUENCE [LARGE SCALE GENOMIC DNA]</scope>
    <source>
        <strain evidence="1 2">NCTC9645</strain>
    </source>
</reference>
<dbReference type="AlphaFoldDB" id="A0A2X3FK48"/>
<evidence type="ECO:0000313" key="1">
    <source>
        <dbReference type="EMBL" id="SQC23280.1"/>
    </source>
</evidence>
<protein>
    <submittedName>
        <fullName evidence="1">Cyclic diguanylate phosphodiesterase (EAL) domain-containing protein</fullName>
    </submittedName>
</protein>
<accession>A0A2X3FK48</accession>